<evidence type="ECO:0000256" key="1">
    <source>
        <dbReference type="SAM" id="Phobius"/>
    </source>
</evidence>
<protein>
    <recommendedName>
        <fullName evidence="4">Pentapeptide repeat-containing protein</fullName>
    </recommendedName>
</protein>
<proteinExistence type="predicted"/>
<keyword evidence="1" id="KW-0812">Transmembrane</keyword>
<keyword evidence="1" id="KW-0472">Membrane</keyword>
<dbReference type="RefSeq" id="WP_407877193.1">
    <property type="nucleotide sequence ID" value="NZ_BTHG01000003.1"/>
</dbReference>
<keyword evidence="3" id="KW-1185">Reference proteome</keyword>
<name>A0ABQ6PF94_9GAMM</name>
<evidence type="ECO:0008006" key="4">
    <source>
        <dbReference type="Google" id="ProtNLM"/>
    </source>
</evidence>
<dbReference type="EMBL" id="BTHG01000003">
    <property type="protein sequence ID" value="GMN89387.1"/>
    <property type="molecule type" value="Genomic_DNA"/>
</dbReference>
<evidence type="ECO:0000313" key="2">
    <source>
        <dbReference type="EMBL" id="GMN89387.1"/>
    </source>
</evidence>
<accession>A0ABQ6PF94</accession>
<keyword evidence="1" id="KW-1133">Transmembrane helix</keyword>
<reference evidence="2 3" key="1">
    <citation type="journal article" date="2024" name="Dis. Aquat. Organ.">
        <title>Francisella sciaenopsi sp. nov. isolated from diseased red drum Sciaenops ocellatus in Florida, USA.</title>
        <authorList>
            <person name="Kawahara M."/>
            <person name="Cody T.T."/>
            <person name="Yanong R.P.E."/>
            <person name="Henderson E."/>
            <person name="Yazdi Z."/>
            <person name="Soto E."/>
        </authorList>
    </citation>
    <scope>NUCLEOTIDE SEQUENCE [LARGE SCALE GENOMIC DNA]</scope>
    <source>
        <strain evidence="2 3">R22-20-7</strain>
    </source>
</reference>
<gene>
    <name evidence="2" type="ORF">fsci_08730</name>
</gene>
<evidence type="ECO:0000313" key="3">
    <source>
        <dbReference type="Proteomes" id="UP001628164"/>
    </source>
</evidence>
<feature type="transmembrane region" description="Helical" evidence="1">
    <location>
        <begin position="401"/>
        <end position="424"/>
    </location>
</feature>
<organism evidence="2 3">
    <name type="scientific">Francisella sciaenopsi</name>
    <dbReference type="NCBI Taxonomy" id="3055034"/>
    <lineage>
        <taxon>Bacteria</taxon>
        <taxon>Pseudomonadati</taxon>
        <taxon>Pseudomonadota</taxon>
        <taxon>Gammaproteobacteria</taxon>
        <taxon>Thiotrichales</taxon>
        <taxon>Francisellaceae</taxon>
        <taxon>Francisella</taxon>
    </lineage>
</organism>
<sequence length="434" mass="50131">MNNDMSNYSIENNTLIISLSIKNNIKNINVFLDTYIDHIKKDNPNFKDITKICFYEGHLNDIFFMYHGEKYKQFEKIIFKNVCFRGRIEIEGAFSILSFNMCIFENNRYFYKDISNVFINNSTTSIGLSKFELINCNNIWISSDGKYISRIGNKPLVYDITIKDSKFLNIIENSKEIKEQHGGLDINLKNRVQIENISQEVNFKNATYFSVIVNGQIKNFNLNDSIFDEINFHNATCHKFKCSNTTIDKLNLSKSEFVAMPQFDEKTSIKHSVDIDKKTFDNLLKIENTGSLEYSRLAEFFNRNNAYMEAQQLHRHYLLAKAKESKSCGLKTWVGLYDLINGCGTSLQMPFILMLCLLYVNIGVLEFQFLKLKEGSEVLIYAINNILPMSGLFTHSKGVCLPGVILALKFTSILATLLWFLIALQIRKLLKLKD</sequence>
<dbReference type="Proteomes" id="UP001628164">
    <property type="component" value="Unassembled WGS sequence"/>
</dbReference>
<comment type="caution">
    <text evidence="2">The sequence shown here is derived from an EMBL/GenBank/DDBJ whole genome shotgun (WGS) entry which is preliminary data.</text>
</comment>
<feature type="transmembrane region" description="Helical" evidence="1">
    <location>
        <begin position="347"/>
        <end position="366"/>
    </location>
</feature>